<protein>
    <submittedName>
        <fullName evidence="1">Uncharacterized protein</fullName>
    </submittedName>
</protein>
<organism evidence="1">
    <name type="scientific">viral metagenome</name>
    <dbReference type="NCBI Taxonomy" id="1070528"/>
    <lineage>
        <taxon>unclassified sequences</taxon>
        <taxon>metagenomes</taxon>
        <taxon>organismal metagenomes</taxon>
    </lineage>
</organism>
<reference evidence="1" key="1">
    <citation type="journal article" date="2020" name="Nature">
        <title>Giant virus diversity and host interactions through global metagenomics.</title>
        <authorList>
            <person name="Schulz F."/>
            <person name="Roux S."/>
            <person name="Paez-Espino D."/>
            <person name="Jungbluth S."/>
            <person name="Walsh D.A."/>
            <person name="Denef V.J."/>
            <person name="McMahon K.D."/>
            <person name="Konstantinidis K.T."/>
            <person name="Eloe-Fadrosh E.A."/>
            <person name="Kyrpides N.C."/>
            <person name="Woyke T."/>
        </authorList>
    </citation>
    <scope>NUCLEOTIDE SEQUENCE</scope>
    <source>
        <strain evidence="1">GVMAG-M-3300009180-45</strain>
    </source>
</reference>
<sequence>MPVLRPSGSDFTSFVKAAAQYVPAGAAAKASKSGGVSVAKPGLGAVVRTSQVGALASPTTSAVVINGVTPPASGGGGSAAAAGFNPAGITGLAMWMDATDPLGTGTQPANGTAMTSWFDRTGNLTNMTAPNGLVSYSNTGLNGRPALVFSNNTAYLSGGPYQAGGSYIDTFQNNKQNTFFMVAYMPVYTLANSVLQLGTTKNEAYRPFQYLGQAFGVRHFTLASDWIGSFAPYNGDTTFLFTSYNDGSTMGSAMNGATTYTTNTVYPFAANSVINQFLLIGPTTVSELVMYNTVLSIPERQKVEGYLAWKWGLQANLPAGHPYKTAAPV</sequence>
<accession>A0A6C0F1U9</accession>
<dbReference type="EMBL" id="MN739022">
    <property type="protein sequence ID" value="QHT35527.1"/>
    <property type="molecule type" value="Genomic_DNA"/>
</dbReference>
<proteinExistence type="predicted"/>
<evidence type="ECO:0000313" key="1">
    <source>
        <dbReference type="EMBL" id="QHT35527.1"/>
    </source>
</evidence>
<dbReference type="AlphaFoldDB" id="A0A6C0F1U9"/>
<name>A0A6C0F1U9_9ZZZZ</name>